<reference evidence="1 2" key="1">
    <citation type="submission" date="2023-07" db="EMBL/GenBank/DDBJ databases">
        <authorList>
            <person name="Girao M."/>
            <person name="Carvalho M.F."/>
        </authorList>
    </citation>
    <scope>NUCLEOTIDE SEQUENCE [LARGE SCALE GENOMIC DNA]</scope>
    <source>
        <strain evidence="1 2">YIM65754</strain>
    </source>
</reference>
<proteinExistence type="predicted"/>
<sequence>MSHQKEIDAADWTDQDLLTKDEAGERLDDEIDATRVRLTDLEAQDADGVDVAASLALVRRRLTAMESLRSTL</sequence>
<accession>A0ABU7LD21</accession>
<dbReference type="EMBL" id="JAUTXY010000007">
    <property type="protein sequence ID" value="MEE2059204.1"/>
    <property type="molecule type" value="Genomic_DNA"/>
</dbReference>
<evidence type="ECO:0000313" key="1">
    <source>
        <dbReference type="EMBL" id="MEE2059204.1"/>
    </source>
</evidence>
<evidence type="ECO:0000313" key="2">
    <source>
        <dbReference type="Proteomes" id="UP001336020"/>
    </source>
</evidence>
<dbReference type="RefSeq" id="WP_330134447.1">
    <property type="nucleotide sequence ID" value="NZ_JAUTXY010000007.1"/>
</dbReference>
<gene>
    <name evidence="1" type="ORF">Q7514_16920</name>
</gene>
<organism evidence="1 2">
    <name type="scientific">Rhodococcus artemisiae</name>
    <dbReference type="NCBI Taxonomy" id="714159"/>
    <lineage>
        <taxon>Bacteria</taxon>
        <taxon>Bacillati</taxon>
        <taxon>Actinomycetota</taxon>
        <taxon>Actinomycetes</taxon>
        <taxon>Mycobacteriales</taxon>
        <taxon>Nocardiaceae</taxon>
        <taxon>Rhodococcus</taxon>
    </lineage>
</organism>
<name>A0ABU7LD21_9NOCA</name>
<dbReference type="Proteomes" id="UP001336020">
    <property type="component" value="Unassembled WGS sequence"/>
</dbReference>
<protein>
    <submittedName>
        <fullName evidence="1">Uncharacterized protein</fullName>
    </submittedName>
</protein>
<comment type="caution">
    <text evidence="1">The sequence shown here is derived from an EMBL/GenBank/DDBJ whole genome shotgun (WGS) entry which is preliminary data.</text>
</comment>
<keyword evidence="2" id="KW-1185">Reference proteome</keyword>